<comment type="caution">
    <text evidence="8">The sequence shown here is derived from an EMBL/GenBank/DDBJ whole genome shotgun (WGS) entry which is preliminary data.</text>
</comment>
<evidence type="ECO:0000256" key="6">
    <source>
        <dbReference type="ARBA" id="ARBA00023136"/>
    </source>
</evidence>
<dbReference type="NCBIfam" id="TIGR00797">
    <property type="entry name" value="matE"/>
    <property type="match status" value="1"/>
</dbReference>
<dbReference type="PANTHER" id="PTHR43549:SF3">
    <property type="entry name" value="MULTIDRUG RESISTANCE PROTEIN YPNP-RELATED"/>
    <property type="match status" value="1"/>
</dbReference>
<feature type="transmembrane region" description="Helical" evidence="7">
    <location>
        <begin position="92"/>
        <end position="114"/>
    </location>
</feature>
<organism evidence="8 9">
    <name type="scientific">Hominimerdicola aceti</name>
    <dbReference type="NCBI Taxonomy" id="2981726"/>
    <lineage>
        <taxon>Bacteria</taxon>
        <taxon>Bacillati</taxon>
        <taxon>Bacillota</taxon>
        <taxon>Clostridia</taxon>
        <taxon>Eubacteriales</taxon>
        <taxon>Oscillospiraceae</taxon>
        <taxon>Hominimerdicola</taxon>
    </lineage>
</organism>
<evidence type="ECO:0000256" key="7">
    <source>
        <dbReference type="SAM" id="Phobius"/>
    </source>
</evidence>
<dbReference type="RefSeq" id="WP_041337324.1">
    <property type="nucleotide sequence ID" value="NZ_JAOQJZ010000016.1"/>
</dbReference>
<dbReference type="EMBL" id="JAOQJZ010000016">
    <property type="protein sequence ID" value="MCU6706799.1"/>
    <property type="molecule type" value="Genomic_DNA"/>
</dbReference>
<dbReference type="GO" id="GO:0042910">
    <property type="term" value="F:xenobiotic transmembrane transporter activity"/>
    <property type="evidence" value="ECO:0007669"/>
    <property type="project" value="InterPro"/>
</dbReference>
<keyword evidence="2" id="KW-0813">Transport</keyword>
<proteinExistence type="predicted"/>
<evidence type="ECO:0000256" key="2">
    <source>
        <dbReference type="ARBA" id="ARBA00022448"/>
    </source>
</evidence>
<accession>A0AAE3LIH9</accession>
<feature type="transmembrane region" description="Helical" evidence="7">
    <location>
        <begin position="233"/>
        <end position="256"/>
    </location>
</feature>
<sequence length="455" mass="48773">MTKNMTTGSPFKLIMSFALPLLLGNLLQQTYNLIDAAIVGRFLGSDALASVGASSSVQFLVLGFCMGTACGFGVPIARHFGAGDIKKLKQYFYNSIVITAVTAFVLTTVCAVLCSEILKLLSTPSNIFDDAYKYLLVIFLGIPFTLLYNLLSSVLRSVGDSKTPFVFLAISTVLNIALDLVCVIVFRWGCMGAAIATVVAQAISGILCAVFIMKKVNVLKLSKEDRAMSKPAVLNLIIMGFPMGLQYSITAIGSMVMQSANNKLGSIYVSGFTAGARIKQFTMCPYDAFATGASVFASQNLGAGNLKRIKKGIRIGVGVGMTYGVIAGIVLIFFGRELSLIFVNKSDAAVLTASAKYLFYAGFFYWTLGILNTCRMCTQGLGYSGLAIFSGVTEMIARISVSMIFVPKFGYLAICFTDQAAWIAACLYIVPVCIYCVNRAGRHIAGDHGLPVENK</sequence>
<dbReference type="InterPro" id="IPR048279">
    <property type="entry name" value="MdtK-like"/>
</dbReference>
<evidence type="ECO:0000256" key="4">
    <source>
        <dbReference type="ARBA" id="ARBA00022692"/>
    </source>
</evidence>
<feature type="transmembrane region" description="Helical" evidence="7">
    <location>
        <begin position="163"/>
        <end position="186"/>
    </location>
</feature>
<keyword evidence="3" id="KW-1003">Cell membrane</keyword>
<evidence type="ECO:0000256" key="1">
    <source>
        <dbReference type="ARBA" id="ARBA00004651"/>
    </source>
</evidence>
<gene>
    <name evidence="8" type="ORF">OCV57_12840</name>
</gene>
<protein>
    <submittedName>
        <fullName evidence="8">MATE family efflux transporter</fullName>
    </submittedName>
</protein>
<dbReference type="GO" id="GO:0015297">
    <property type="term" value="F:antiporter activity"/>
    <property type="evidence" value="ECO:0007669"/>
    <property type="project" value="InterPro"/>
</dbReference>
<dbReference type="InterPro" id="IPR052031">
    <property type="entry name" value="Membrane_Transporter-Flippase"/>
</dbReference>
<evidence type="ECO:0000256" key="5">
    <source>
        <dbReference type="ARBA" id="ARBA00022989"/>
    </source>
</evidence>
<feature type="transmembrane region" description="Helical" evidence="7">
    <location>
        <begin position="192"/>
        <end position="212"/>
    </location>
</feature>
<dbReference type="AlphaFoldDB" id="A0AAE3LIH9"/>
<keyword evidence="5 7" id="KW-1133">Transmembrane helix</keyword>
<keyword evidence="6 7" id="KW-0472">Membrane</keyword>
<feature type="transmembrane region" description="Helical" evidence="7">
    <location>
        <begin position="60"/>
        <end position="80"/>
    </location>
</feature>
<reference evidence="8 9" key="1">
    <citation type="journal article" date="2021" name="ISME Commun">
        <title>Automated analysis of genomic sequences facilitates high-throughput and comprehensive description of bacteria.</title>
        <authorList>
            <person name="Hitch T.C.A."/>
        </authorList>
    </citation>
    <scope>NUCLEOTIDE SEQUENCE [LARGE SCALE GENOMIC DNA]</scope>
    <source>
        <strain evidence="8 9">Sanger_31</strain>
    </source>
</reference>
<feature type="transmembrane region" description="Helical" evidence="7">
    <location>
        <begin position="315"/>
        <end position="336"/>
    </location>
</feature>
<feature type="transmembrane region" description="Helical" evidence="7">
    <location>
        <begin position="348"/>
        <end position="368"/>
    </location>
</feature>
<dbReference type="GO" id="GO:0005886">
    <property type="term" value="C:plasma membrane"/>
    <property type="evidence" value="ECO:0007669"/>
    <property type="project" value="UniProtKB-SubCell"/>
</dbReference>
<dbReference type="InterPro" id="IPR002528">
    <property type="entry name" value="MATE_fam"/>
</dbReference>
<dbReference type="CDD" id="cd13138">
    <property type="entry name" value="MATE_yoeA_like"/>
    <property type="match status" value="1"/>
</dbReference>
<evidence type="ECO:0000256" key="3">
    <source>
        <dbReference type="ARBA" id="ARBA00022475"/>
    </source>
</evidence>
<evidence type="ECO:0000313" key="8">
    <source>
        <dbReference type="EMBL" id="MCU6706799.1"/>
    </source>
</evidence>
<keyword evidence="4 7" id="KW-0812">Transmembrane</keyword>
<dbReference type="PANTHER" id="PTHR43549">
    <property type="entry name" value="MULTIDRUG RESISTANCE PROTEIN YPNP-RELATED"/>
    <property type="match status" value="1"/>
</dbReference>
<dbReference type="Pfam" id="PF01554">
    <property type="entry name" value="MatE"/>
    <property type="match status" value="2"/>
</dbReference>
<comment type="subcellular location">
    <subcellularLocation>
        <location evidence="1">Cell membrane</location>
        <topology evidence="1">Multi-pass membrane protein</topology>
    </subcellularLocation>
</comment>
<dbReference type="Proteomes" id="UP001208131">
    <property type="component" value="Unassembled WGS sequence"/>
</dbReference>
<feature type="transmembrane region" description="Helical" evidence="7">
    <location>
        <begin position="380"/>
        <end position="397"/>
    </location>
</feature>
<evidence type="ECO:0000313" key="9">
    <source>
        <dbReference type="Proteomes" id="UP001208131"/>
    </source>
</evidence>
<name>A0AAE3LIH9_9FIRM</name>
<dbReference type="PIRSF" id="PIRSF006603">
    <property type="entry name" value="DinF"/>
    <property type="match status" value="1"/>
</dbReference>
<keyword evidence="9" id="KW-1185">Reference proteome</keyword>
<feature type="transmembrane region" description="Helical" evidence="7">
    <location>
        <begin position="134"/>
        <end position="151"/>
    </location>
</feature>